<comment type="caution">
    <text evidence="2">The sequence shown here is derived from an EMBL/GenBank/DDBJ whole genome shotgun (WGS) entry which is preliminary data.</text>
</comment>
<dbReference type="AlphaFoldDB" id="A0A348W7Q2"/>
<evidence type="ECO:0000313" key="2">
    <source>
        <dbReference type="EMBL" id="HAR50564.1"/>
    </source>
</evidence>
<organism evidence="2 3">
    <name type="scientific">Roseovarius nubinhibens</name>
    <dbReference type="NCBI Taxonomy" id="314263"/>
    <lineage>
        <taxon>Bacteria</taxon>
        <taxon>Pseudomonadati</taxon>
        <taxon>Pseudomonadota</taxon>
        <taxon>Alphaproteobacteria</taxon>
        <taxon>Rhodobacterales</taxon>
        <taxon>Roseobacteraceae</taxon>
        <taxon>Roseovarius</taxon>
    </lineage>
</organism>
<accession>A0A348W7Q2</accession>
<evidence type="ECO:0000313" key="3">
    <source>
        <dbReference type="Proteomes" id="UP000264719"/>
    </source>
</evidence>
<name>A0A348W7Q2_9RHOB</name>
<dbReference type="Proteomes" id="UP000264719">
    <property type="component" value="Unassembled WGS sequence"/>
</dbReference>
<dbReference type="EMBL" id="DMVW01000020">
    <property type="protein sequence ID" value="HAR50564.1"/>
    <property type="molecule type" value="Genomic_DNA"/>
</dbReference>
<feature type="chain" id="PRO_5016674605" evidence="1">
    <location>
        <begin position="30"/>
        <end position="184"/>
    </location>
</feature>
<protein>
    <submittedName>
        <fullName evidence="2">Uncharacterized protein</fullName>
    </submittedName>
</protein>
<keyword evidence="1" id="KW-0732">Signal</keyword>
<reference evidence="2 3" key="1">
    <citation type="journal article" date="2018" name="Nat. Biotechnol.">
        <title>A standardized bacterial taxonomy based on genome phylogeny substantially revises the tree of life.</title>
        <authorList>
            <person name="Parks D.H."/>
            <person name="Chuvochina M."/>
            <person name="Waite D.W."/>
            <person name="Rinke C."/>
            <person name="Skarshewski A."/>
            <person name="Chaumeil P.A."/>
            <person name="Hugenholtz P."/>
        </authorList>
    </citation>
    <scope>NUCLEOTIDE SEQUENCE [LARGE SCALE GENOMIC DNA]</scope>
    <source>
        <strain evidence="2">UBA9169</strain>
    </source>
</reference>
<gene>
    <name evidence="2" type="ORF">DCS45_01645</name>
</gene>
<proteinExistence type="predicted"/>
<evidence type="ECO:0000256" key="1">
    <source>
        <dbReference type="SAM" id="SignalP"/>
    </source>
</evidence>
<sequence>MLRQVRAALTLLTVVLTGAAVLTPDIASAQNCVAYGASKYADAEIADIQTILSDGDEESVSGRLMERGALHFANPVSQLLLGIKAIETHSFEMALGHLDLASYLLWASELCAKKDLEFFVLASRNFALENGILEGFGAVKYSGMTIGLTNPSLEMGSQDFQKVRRCVEGLAVTPDSGVLAFPSC</sequence>
<feature type="signal peptide" evidence="1">
    <location>
        <begin position="1"/>
        <end position="29"/>
    </location>
</feature>